<evidence type="ECO:0000256" key="2">
    <source>
        <dbReference type="ARBA" id="ARBA00022525"/>
    </source>
</evidence>
<dbReference type="PROSITE" id="PS51110">
    <property type="entry name" value="SAP_A"/>
    <property type="match status" value="2"/>
</dbReference>
<dbReference type="InterPro" id="IPR008139">
    <property type="entry name" value="SaposinB_dom"/>
</dbReference>
<feature type="domain" description="Saposin B-type" evidence="8">
    <location>
        <begin position="441"/>
        <end position="522"/>
    </location>
</feature>
<dbReference type="SUPFAM" id="SSF47862">
    <property type="entry name" value="Saposin"/>
    <property type="match status" value="7"/>
</dbReference>
<sequence length="892" mass="101122">MILKWFLGLLLVNFVVAFSPRGLLGDKQCSWGPSFWCGNITNAKNCHAVKHCIQTVWQHKVVAEDNDDICTICKDMVKQARAQLESNETIDDIKKVFEGTCKFMRIKPVVKECIHFADEYAVELVDMLSSFMNPQVVCALAGLCNNNMIDQMLEDIAKKNAREDERNKELQKNCEPCMEFAETLEKKFERATEEDIKQYLLDRCGSFGSYSDSCANLVDEYSQDIYNKLKNDFTAASFCSLTASCINGYSRKVQVKTESDVGVIHLNSDAISAAVKHMSDDKTCELCKVLVKHLRDLLTLNTTETEFKIMLKNICKQTGRFRSECLALTDEYYDQLYHYILHDLNGSEMCKFAKICTDPNVYVNGPIAPLLPELPLPNRGIQKLGRISVAKSDAGVKVFAPAVHSPVRVEISFGDPLESKFQLPIERMGLVPQPQDLAVNGKEACVFCQYLLHYVQKAITQPTGEKALKDVVDHICEKLPQSVTVQCKNFVEQFGDTFVAILAQEIDPSQVCPSLHICPARILENKYEQIEIVGRPGCPLCLLAVEDIKEQLKDNKTEESIRHALHGLCTRMPKNLKYQCDELVEHFSEQIIDMMLADFTPQEVCRFLKLCPTNVDVELVAPVQEKHEVLTNEIPRDEVDATVEISDKTPPTCYLCEFVMDKIEEGLGDNRTEDDVRRVVSRVCSYMPKSIEQDCRNFVKKYRSYIIQMLEDNVDPKMVCQEMHMCKEKKQAEMNRIRQAVQECALCEALVGAVRGLLEDKQFDRNMANYASQICAVVPGLRPYQRQRCESMAVSYGPSIINLLVEFEVRPALVCPRIGLCDETEQTKVHVEESSTEHAESHPQRRPHLVGGNSCTWGPSYWCQSEDHAIECGTLAHCREMVWKAERPTPAV</sequence>
<dbReference type="GO" id="GO:0016020">
    <property type="term" value="C:membrane"/>
    <property type="evidence" value="ECO:0007669"/>
    <property type="project" value="GOC"/>
</dbReference>
<dbReference type="Pfam" id="PF05184">
    <property type="entry name" value="SapB_1"/>
    <property type="match status" value="5"/>
</dbReference>
<keyword evidence="6" id="KW-0325">Glycoprotein</keyword>
<organism evidence="10">
    <name type="scientific">Menopon gallinae</name>
    <name type="common">poultry shaft louse</name>
    <dbReference type="NCBI Taxonomy" id="328185"/>
    <lineage>
        <taxon>Eukaryota</taxon>
        <taxon>Metazoa</taxon>
        <taxon>Ecdysozoa</taxon>
        <taxon>Arthropoda</taxon>
        <taxon>Hexapoda</taxon>
        <taxon>Insecta</taxon>
        <taxon>Pterygota</taxon>
        <taxon>Neoptera</taxon>
        <taxon>Paraneoptera</taxon>
        <taxon>Psocodea</taxon>
        <taxon>Troctomorpha</taxon>
        <taxon>Phthiraptera</taxon>
        <taxon>Amblycera</taxon>
        <taxon>Menoponidae</taxon>
        <taxon>Menopon</taxon>
    </lineage>
</organism>
<dbReference type="PANTHER" id="PTHR11480">
    <property type="entry name" value="SAPOSIN-RELATED"/>
    <property type="match status" value="1"/>
</dbReference>
<evidence type="ECO:0000256" key="5">
    <source>
        <dbReference type="ARBA" id="ARBA00023157"/>
    </source>
</evidence>
<feature type="domain" description="Saposin B-type" evidence="8">
    <location>
        <begin position="66"/>
        <end position="148"/>
    </location>
</feature>
<gene>
    <name evidence="10" type="ORF">PYX00_002360</name>
</gene>
<feature type="domain" description="Saposin B-type" evidence="8">
    <location>
        <begin position="649"/>
        <end position="730"/>
    </location>
</feature>
<evidence type="ECO:0000256" key="3">
    <source>
        <dbReference type="ARBA" id="ARBA00022729"/>
    </source>
</evidence>
<dbReference type="InterPro" id="IPR051428">
    <property type="entry name" value="Sphingo_Act-Surfact_Prot"/>
</dbReference>
<feature type="domain" description="Saposin B-type" evidence="8">
    <location>
        <begin position="280"/>
        <end position="360"/>
    </location>
</feature>
<feature type="domain" description="Saposin A-type" evidence="9">
    <location>
        <begin position="848"/>
        <end position="888"/>
    </location>
</feature>
<keyword evidence="2" id="KW-0964">Secreted</keyword>
<evidence type="ECO:0000313" key="10">
    <source>
        <dbReference type="EMBL" id="KAL0281349.1"/>
    </source>
</evidence>
<keyword evidence="3 7" id="KW-0732">Signal</keyword>
<feature type="chain" id="PRO_5044477083" description="Prosaposin" evidence="7">
    <location>
        <begin position="18"/>
        <end position="892"/>
    </location>
</feature>
<proteinExistence type="predicted"/>
<evidence type="ECO:0000256" key="6">
    <source>
        <dbReference type="ARBA" id="ARBA00023180"/>
    </source>
</evidence>
<accession>A0AAW2IGL7</accession>
<feature type="domain" description="Saposin B-type" evidence="8">
    <location>
        <begin position="534"/>
        <end position="615"/>
    </location>
</feature>
<feature type="domain" description="Saposin B-type" evidence="8">
    <location>
        <begin position="170"/>
        <end position="249"/>
    </location>
</feature>
<dbReference type="InterPro" id="IPR007856">
    <property type="entry name" value="SapB_1"/>
</dbReference>
<name>A0AAW2IGL7_9NEOP</name>
<comment type="subcellular location">
    <subcellularLocation>
        <location evidence="1">Secreted</location>
    </subcellularLocation>
</comment>
<evidence type="ECO:0000256" key="7">
    <source>
        <dbReference type="SAM" id="SignalP"/>
    </source>
</evidence>
<dbReference type="Pfam" id="PF02199">
    <property type="entry name" value="SapA"/>
    <property type="match status" value="2"/>
</dbReference>
<dbReference type="SMART" id="SM00741">
    <property type="entry name" value="SapB"/>
    <property type="match status" value="7"/>
</dbReference>
<dbReference type="PRINTS" id="PR01797">
    <property type="entry name" value="SAPOSIN"/>
</dbReference>
<keyword evidence="4" id="KW-0677">Repeat</keyword>
<dbReference type="InterPro" id="IPR011001">
    <property type="entry name" value="Saposin-like"/>
</dbReference>
<dbReference type="GO" id="GO:0005764">
    <property type="term" value="C:lysosome"/>
    <property type="evidence" value="ECO:0007669"/>
    <property type="project" value="InterPro"/>
</dbReference>
<dbReference type="AlphaFoldDB" id="A0AAW2IGL7"/>
<protein>
    <recommendedName>
        <fullName evidence="11">Prosaposin</fullName>
    </recommendedName>
</protein>
<feature type="domain" description="Saposin A-type" evidence="9">
    <location>
        <begin position="22"/>
        <end position="62"/>
    </location>
</feature>
<dbReference type="InterPro" id="IPR008373">
    <property type="entry name" value="Saposin"/>
</dbReference>
<dbReference type="GO" id="GO:0006665">
    <property type="term" value="P:sphingolipid metabolic process"/>
    <property type="evidence" value="ECO:0007669"/>
    <property type="project" value="InterPro"/>
</dbReference>
<evidence type="ECO:0008006" key="11">
    <source>
        <dbReference type="Google" id="ProtNLM"/>
    </source>
</evidence>
<dbReference type="SMART" id="SM00162">
    <property type="entry name" value="SAPA"/>
    <property type="match status" value="2"/>
</dbReference>
<evidence type="ECO:0000259" key="9">
    <source>
        <dbReference type="PROSITE" id="PS51110"/>
    </source>
</evidence>
<keyword evidence="5" id="KW-1015">Disulfide bond</keyword>
<feature type="domain" description="Saposin B-type" evidence="8">
    <location>
        <begin position="740"/>
        <end position="825"/>
    </location>
</feature>
<dbReference type="InterPro" id="IPR008138">
    <property type="entry name" value="SapB_2"/>
</dbReference>
<dbReference type="InterPro" id="IPR003119">
    <property type="entry name" value="SAP_A"/>
</dbReference>
<dbReference type="FunFam" id="1.10.225.10:FF:000002">
    <property type="entry name" value="prosaposin isoform X2"/>
    <property type="match status" value="2"/>
</dbReference>
<comment type="caution">
    <text evidence="10">The sequence shown here is derived from an EMBL/GenBank/DDBJ whole genome shotgun (WGS) entry which is preliminary data.</text>
</comment>
<evidence type="ECO:0000256" key="4">
    <source>
        <dbReference type="ARBA" id="ARBA00022737"/>
    </source>
</evidence>
<dbReference type="EMBL" id="JARGDH010000001">
    <property type="protein sequence ID" value="KAL0281348.1"/>
    <property type="molecule type" value="Genomic_DNA"/>
</dbReference>
<evidence type="ECO:0000259" key="8">
    <source>
        <dbReference type="PROSITE" id="PS50015"/>
    </source>
</evidence>
<dbReference type="PROSITE" id="PS50015">
    <property type="entry name" value="SAP_B"/>
    <property type="match status" value="7"/>
</dbReference>
<dbReference type="PANTHER" id="PTHR11480:SF3">
    <property type="entry name" value="BCDNA.GH08312"/>
    <property type="match status" value="1"/>
</dbReference>
<dbReference type="Gene3D" id="1.10.225.10">
    <property type="entry name" value="Saposin-like"/>
    <property type="match status" value="7"/>
</dbReference>
<dbReference type="EMBL" id="JARGDH010000001">
    <property type="protein sequence ID" value="KAL0281349.1"/>
    <property type="molecule type" value="Genomic_DNA"/>
</dbReference>
<dbReference type="GO" id="GO:0005576">
    <property type="term" value="C:extracellular region"/>
    <property type="evidence" value="ECO:0007669"/>
    <property type="project" value="UniProtKB-SubCell"/>
</dbReference>
<reference evidence="10" key="1">
    <citation type="journal article" date="2024" name="Gigascience">
        <title>Chromosome-level genome of the poultry shaft louse Menopon gallinae provides insight into the host-switching and adaptive evolution of parasitic lice.</title>
        <authorList>
            <person name="Xu Y."/>
            <person name="Ma L."/>
            <person name="Liu S."/>
            <person name="Liang Y."/>
            <person name="Liu Q."/>
            <person name="He Z."/>
            <person name="Tian L."/>
            <person name="Duan Y."/>
            <person name="Cai W."/>
            <person name="Li H."/>
            <person name="Song F."/>
        </authorList>
    </citation>
    <scope>NUCLEOTIDE SEQUENCE</scope>
    <source>
        <strain evidence="10">Cailab_2023a</strain>
    </source>
</reference>
<dbReference type="Pfam" id="PF03489">
    <property type="entry name" value="SapB_2"/>
    <property type="match status" value="5"/>
</dbReference>
<evidence type="ECO:0000256" key="1">
    <source>
        <dbReference type="ARBA" id="ARBA00004613"/>
    </source>
</evidence>
<feature type="signal peptide" evidence="7">
    <location>
        <begin position="1"/>
        <end position="17"/>
    </location>
</feature>